<dbReference type="EMBL" id="CCAG010023810">
    <property type="status" value="NOT_ANNOTATED_CDS"/>
    <property type="molecule type" value="Genomic_DNA"/>
</dbReference>
<evidence type="ECO:0000313" key="6">
    <source>
        <dbReference type="Proteomes" id="UP000092444"/>
    </source>
</evidence>
<evidence type="ECO:0000313" key="5">
    <source>
        <dbReference type="EnsemblMetazoa" id="GMOY007664-PA"/>
    </source>
</evidence>
<comment type="catalytic activity">
    <reaction evidence="3">
        <text>adenosine 5'-phosphoramidate + H2O = NH4(+) + AMP</text>
        <dbReference type="Rhea" id="RHEA:67916"/>
        <dbReference type="ChEBI" id="CHEBI:15377"/>
        <dbReference type="ChEBI" id="CHEBI:28938"/>
        <dbReference type="ChEBI" id="CHEBI:57890"/>
        <dbReference type="ChEBI" id="CHEBI:456215"/>
    </reaction>
</comment>
<dbReference type="GO" id="GO:0016787">
    <property type="term" value="F:hydrolase activity"/>
    <property type="evidence" value="ECO:0007669"/>
    <property type="project" value="UniProtKB-KW"/>
</dbReference>
<dbReference type="Pfam" id="PF11969">
    <property type="entry name" value="DcpS_C"/>
    <property type="match status" value="1"/>
</dbReference>
<dbReference type="Gene3D" id="3.30.428.10">
    <property type="entry name" value="HIT-like"/>
    <property type="match status" value="1"/>
</dbReference>
<evidence type="ECO:0000256" key="2">
    <source>
        <dbReference type="ARBA" id="ARBA00022801"/>
    </source>
</evidence>
<dbReference type="EnsemblMetazoa" id="GMOY007664-RA">
    <property type="protein sequence ID" value="GMOY007664-PA"/>
    <property type="gene ID" value="GMOY007664"/>
</dbReference>
<sequence length="140" mass="16087">MKVLDVKDVASDELVKSTTKFEFETDDYVIFKDIKAASDHHYLAVPKRHSESLVALTKNDIEIVNTLESGMRTFLATKVIESNETLFGFHMPPFITVEHLHLHSIAPRSNMSFLIRFIFKPHSACFKLVDEAKEYLEKKS</sequence>
<comment type="similarity">
    <text evidence="4">Belongs to the HINT family.</text>
</comment>
<dbReference type="VEuPathDB" id="VectorBase:GMOY007664"/>
<dbReference type="SUPFAM" id="SSF54197">
    <property type="entry name" value="HIT-like"/>
    <property type="match status" value="1"/>
</dbReference>
<organism evidence="5 6">
    <name type="scientific">Glossina morsitans morsitans</name>
    <name type="common">Savannah tsetse fly</name>
    <dbReference type="NCBI Taxonomy" id="37546"/>
    <lineage>
        <taxon>Eukaryota</taxon>
        <taxon>Metazoa</taxon>
        <taxon>Ecdysozoa</taxon>
        <taxon>Arthropoda</taxon>
        <taxon>Hexapoda</taxon>
        <taxon>Insecta</taxon>
        <taxon>Pterygota</taxon>
        <taxon>Neoptera</taxon>
        <taxon>Endopterygota</taxon>
        <taxon>Diptera</taxon>
        <taxon>Brachycera</taxon>
        <taxon>Muscomorpha</taxon>
        <taxon>Hippoboscoidea</taxon>
        <taxon>Glossinidae</taxon>
        <taxon>Glossina</taxon>
    </lineage>
</organism>
<reference evidence="5" key="1">
    <citation type="submission" date="2020-05" db="UniProtKB">
        <authorList>
            <consortium name="EnsemblMetazoa"/>
        </authorList>
    </citation>
    <scope>IDENTIFICATION</scope>
    <source>
        <strain evidence="5">Yale</strain>
    </source>
</reference>
<name>A0A1B0G2W6_GLOMM</name>
<dbReference type="PANTHER" id="PTHR12486">
    <property type="entry name" value="APRATAXIN-RELATED"/>
    <property type="match status" value="1"/>
</dbReference>
<keyword evidence="2" id="KW-0378">Hydrolase</keyword>
<dbReference type="InterPro" id="IPR036265">
    <property type="entry name" value="HIT-like_sf"/>
</dbReference>
<evidence type="ECO:0000256" key="1">
    <source>
        <dbReference type="ARBA" id="ARBA00022741"/>
    </source>
</evidence>
<dbReference type="Proteomes" id="UP000092444">
    <property type="component" value="Unassembled WGS sequence"/>
</dbReference>
<accession>A0A1B0G2W6</accession>
<dbReference type="STRING" id="37546.A0A1B0G2W6"/>
<dbReference type="AlphaFoldDB" id="A0A1B0G2W6"/>
<dbReference type="GO" id="GO:0000166">
    <property type="term" value="F:nucleotide binding"/>
    <property type="evidence" value="ECO:0007669"/>
    <property type="project" value="UniProtKB-KW"/>
</dbReference>
<proteinExistence type="inferred from homology"/>
<evidence type="ECO:0008006" key="7">
    <source>
        <dbReference type="Google" id="ProtNLM"/>
    </source>
</evidence>
<evidence type="ECO:0000256" key="4">
    <source>
        <dbReference type="ARBA" id="ARBA00025764"/>
    </source>
</evidence>
<dbReference type="PhylomeDB" id="A0A1B0G2W6"/>
<keyword evidence="1" id="KW-0547">Nucleotide-binding</keyword>
<dbReference type="PANTHER" id="PTHR12486:SF5">
    <property type="entry name" value="ADENOSINE 5'-MONOPHOSPHORAMIDASE HINT3"/>
    <property type="match status" value="1"/>
</dbReference>
<evidence type="ECO:0000256" key="3">
    <source>
        <dbReference type="ARBA" id="ARBA00024472"/>
    </source>
</evidence>
<protein>
    <recommendedName>
        <fullName evidence="7">HIT domain-containing protein</fullName>
    </recommendedName>
</protein>
<keyword evidence="6" id="KW-1185">Reference proteome</keyword>